<evidence type="ECO:0000256" key="1">
    <source>
        <dbReference type="SAM" id="Phobius"/>
    </source>
</evidence>
<evidence type="ECO:0008006" key="4">
    <source>
        <dbReference type="Google" id="ProtNLM"/>
    </source>
</evidence>
<dbReference type="RefSeq" id="WP_160764309.1">
    <property type="nucleotide sequence ID" value="NZ_WUPT01000002.1"/>
</dbReference>
<dbReference type="Proteomes" id="UP000480350">
    <property type="component" value="Unassembled WGS sequence"/>
</dbReference>
<keyword evidence="1" id="KW-0812">Transmembrane</keyword>
<dbReference type="AlphaFoldDB" id="A0A7C9J3T1"/>
<name>A0A7C9J3T1_9RHOB</name>
<keyword evidence="1" id="KW-1133">Transmembrane helix</keyword>
<comment type="caution">
    <text evidence="2">The sequence shown here is derived from an EMBL/GenBank/DDBJ whole genome shotgun (WGS) entry which is preliminary data.</text>
</comment>
<keyword evidence="1" id="KW-0472">Membrane</keyword>
<organism evidence="2 3">
    <name type="scientific">Kangsaoukella pontilimi</name>
    <dbReference type="NCBI Taxonomy" id="2691042"/>
    <lineage>
        <taxon>Bacteria</taxon>
        <taxon>Pseudomonadati</taxon>
        <taxon>Pseudomonadota</taxon>
        <taxon>Alphaproteobacteria</taxon>
        <taxon>Rhodobacterales</taxon>
        <taxon>Paracoccaceae</taxon>
        <taxon>Kangsaoukella</taxon>
    </lineage>
</organism>
<gene>
    <name evidence="2" type="ORF">GQ651_11040</name>
</gene>
<protein>
    <recommendedName>
        <fullName evidence="4">GlsB/YeaQ/YmgE family stress response membrane protein</fullName>
    </recommendedName>
</protein>
<accession>A0A7C9J3T1</accession>
<reference evidence="2 3" key="2">
    <citation type="submission" date="2020-03" db="EMBL/GenBank/DDBJ databases">
        <title>Kangsaoukella pontilimi gen. nov., sp. nov., a new member of the family Rhodobacteraceae isolated from a tidal mudflat.</title>
        <authorList>
            <person name="Kim I.S."/>
        </authorList>
    </citation>
    <scope>NUCLEOTIDE SEQUENCE [LARGE SCALE GENOMIC DNA]</scope>
    <source>
        <strain evidence="2 3">GH1-50</strain>
    </source>
</reference>
<feature type="transmembrane region" description="Helical" evidence="1">
    <location>
        <begin position="29"/>
        <end position="50"/>
    </location>
</feature>
<sequence>MFFSFWGSLVLGGIAAYLSEKWGFTHHGVLQAIIIALGGVILIFMARVMFHLSVGAPGWDALIGAIGALILIPSEAIDRRRKRRR</sequence>
<keyword evidence="3" id="KW-1185">Reference proteome</keyword>
<evidence type="ECO:0000313" key="2">
    <source>
        <dbReference type="EMBL" id="MXQ08381.1"/>
    </source>
</evidence>
<dbReference type="EMBL" id="WUPT01000002">
    <property type="protein sequence ID" value="MXQ08381.1"/>
    <property type="molecule type" value="Genomic_DNA"/>
</dbReference>
<proteinExistence type="predicted"/>
<reference evidence="2 3" key="1">
    <citation type="submission" date="2019-12" db="EMBL/GenBank/DDBJ databases">
        <authorList>
            <person name="Lee S.D."/>
        </authorList>
    </citation>
    <scope>NUCLEOTIDE SEQUENCE [LARGE SCALE GENOMIC DNA]</scope>
    <source>
        <strain evidence="2 3">GH1-50</strain>
    </source>
</reference>
<evidence type="ECO:0000313" key="3">
    <source>
        <dbReference type="Proteomes" id="UP000480350"/>
    </source>
</evidence>